<name>A0A285VFI2_9MICO</name>
<sequence length="572" mass="61852">MSRRQVATARSSQLVSTYGVGSLFPAVDDSVMICGLDHWPAPSPHERVDEVRLARACGVSTFHAPPRGRTKSGDVPVVRFPDYYFCPHCRRLGLRRSFCREDENQCPGPDCGVSIMPSRFITACSRGHIEDFPYFAWVHRGQEYAEGTDHQMSLRSLGRSSALSDLVVHCSCGAGPRSLAGIFATAALKGIASCRGRRPWFPEAENEDCGEPLRTLQRGSSNVWFPVVRSALSIPPWTEEAARVVARHHPQLVDMEPDRRTEWIRAFASKHVTEQALIAAVRARFGEDDTAPSSDLDIREEEYAALAEGKEEAGHGQQFVCRPREYASGHGPGGIMSVAEVARLREVRALQGFSRLVPWAQGDDDRHLAALAVGGTTWLPAVETLGEGVFLRFDPAAVAAWESTPFAASRADAIEVARAGADNGIGSRLDISPRGLLLHTFAHALLDELSLDAGYAAASLRERVYDRGDQAGVLIYTASGDSAGSLGGLSAQSEAGRLERVVASMLGKARWCSNDPVCIESGPSGIGGLNIAACHACLLLPETSCERFNLVLDRACLVGTPSEPYGGFFPRQ</sequence>
<organism evidence="2 3">
    <name type="scientific">Ornithinimicrobium cerasi</name>
    <dbReference type="NCBI Taxonomy" id="2248773"/>
    <lineage>
        <taxon>Bacteria</taxon>
        <taxon>Bacillati</taxon>
        <taxon>Actinomycetota</taxon>
        <taxon>Actinomycetes</taxon>
        <taxon>Micrococcales</taxon>
        <taxon>Ornithinimicrobiaceae</taxon>
        <taxon>Ornithinimicrobium</taxon>
    </lineage>
</organism>
<accession>A0A285VFI2</accession>
<dbReference type="EMBL" id="OBQK01000001">
    <property type="protein sequence ID" value="SOC52328.1"/>
    <property type="molecule type" value="Genomic_DNA"/>
</dbReference>
<evidence type="ECO:0000313" key="3">
    <source>
        <dbReference type="Proteomes" id="UP000219688"/>
    </source>
</evidence>
<dbReference type="AlphaFoldDB" id="A0A285VFI2"/>
<dbReference type="InterPro" id="IPR018973">
    <property type="entry name" value="MZB"/>
</dbReference>
<evidence type="ECO:0000313" key="2">
    <source>
        <dbReference type="EMBL" id="SOC52328.1"/>
    </source>
</evidence>
<keyword evidence="3" id="KW-1185">Reference proteome</keyword>
<gene>
    <name evidence="2" type="ORF">SAMN05421879_101491</name>
</gene>
<dbReference type="RefSeq" id="WP_141401390.1">
    <property type="nucleotide sequence ID" value="NZ_OBQK01000001.1"/>
</dbReference>
<reference evidence="3" key="1">
    <citation type="submission" date="2017-08" db="EMBL/GenBank/DDBJ databases">
        <authorList>
            <person name="Varghese N."/>
            <person name="Submissions S."/>
        </authorList>
    </citation>
    <scope>NUCLEOTIDE SEQUENCE [LARGE SCALE GENOMIC DNA]</scope>
    <source>
        <strain evidence="3">USBA17B2</strain>
    </source>
</reference>
<dbReference type="Pfam" id="PF09369">
    <property type="entry name" value="MZB"/>
    <property type="match status" value="1"/>
</dbReference>
<dbReference type="NCBIfam" id="NF038324">
    <property type="entry name" value="DrmB_fam"/>
    <property type="match status" value="1"/>
</dbReference>
<feature type="domain" description="MrfA-like Zn-binding" evidence="1">
    <location>
        <begin position="441"/>
        <end position="538"/>
    </location>
</feature>
<evidence type="ECO:0000259" key="1">
    <source>
        <dbReference type="Pfam" id="PF09369"/>
    </source>
</evidence>
<dbReference type="InterPro" id="IPR047721">
    <property type="entry name" value="DrmB"/>
</dbReference>
<dbReference type="Proteomes" id="UP000219688">
    <property type="component" value="Unassembled WGS sequence"/>
</dbReference>
<protein>
    <recommendedName>
        <fullName evidence="1">MrfA-like Zn-binding domain-containing protein</fullName>
    </recommendedName>
</protein>
<proteinExistence type="predicted"/>